<organism evidence="1 2">
    <name type="scientific">Kribbella deserti</name>
    <dbReference type="NCBI Taxonomy" id="1926257"/>
    <lineage>
        <taxon>Bacteria</taxon>
        <taxon>Bacillati</taxon>
        <taxon>Actinomycetota</taxon>
        <taxon>Actinomycetes</taxon>
        <taxon>Propionibacteriales</taxon>
        <taxon>Kribbellaceae</taxon>
        <taxon>Kribbella</taxon>
    </lineage>
</organism>
<evidence type="ECO:0000313" key="2">
    <source>
        <dbReference type="Proteomes" id="UP001589890"/>
    </source>
</evidence>
<dbReference type="InterPro" id="IPR029058">
    <property type="entry name" value="AB_hydrolase_fold"/>
</dbReference>
<dbReference type="Gene3D" id="3.40.50.1820">
    <property type="entry name" value="alpha/beta hydrolase"/>
    <property type="match status" value="1"/>
</dbReference>
<keyword evidence="2" id="KW-1185">Reference proteome</keyword>
<proteinExistence type="predicted"/>
<name>A0ABV6QRN6_9ACTN</name>
<reference evidence="1 2" key="1">
    <citation type="submission" date="2024-09" db="EMBL/GenBank/DDBJ databases">
        <authorList>
            <person name="Sun Q."/>
            <person name="Mori K."/>
        </authorList>
    </citation>
    <scope>NUCLEOTIDE SEQUENCE [LARGE SCALE GENOMIC DNA]</scope>
    <source>
        <strain evidence="1 2">CGMCC 1.15906</strain>
    </source>
</reference>
<dbReference type="EMBL" id="JBHLTC010000032">
    <property type="protein sequence ID" value="MFC0627298.1"/>
    <property type="molecule type" value="Genomic_DNA"/>
</dbReference>
<gene>
    <name evidence="1" type="ORF">ACFFGN_24705</name>
</gene>
<dbReference type="SUPFAM" id="SSF53474">
    <property type="entry name" value="alpha/beta-Hydrolases"/>
    <property type="match status" value="1"/>
</dbReference>
<sequence length="168" mass="17404">MPTSPRAVITAPGGLGGPCAPLPMFATDAAVARGAEARPIWWQHVDELRALPENEIGALVAAQIAPHVRDCDPAGTLLVGKSLGSHGSTVAADNDLPAVWLTPLLTQEWVVDGLRRSAAPYLLVGGTADPSWDSALARELTPYVLEVDGADHGMYVPGRLAASTAVLG</sequence>
<comment type="caution">
    <text evidence="1">The sequence shown here is derived from an EMBL/GenBank/DDBJ whole genome shotgun (WGS) entry which is preliminary data.</text>
</comment>
<protein>
    <submittedName>
        <fullName evidence="1">Alpha/beta hydrolase</fullName>
    </submittedName>
</protein>
<keyword evidence="1" id="KW-0378">Hydrolase</keyword>
<dbReference type="GO" id="GO:0016787">
    <property type="term" value="F:hydrolase activity"/>
    <property type="evidence" value="ECO:0007669"/>
    <property type="project" value="UniProtKB-KW"/>
</dbReference>
<dbReference type="RefSeq" id="WP_380051800.1">
    <property type="nucleotide sequence ID" value="NZ_JBHLTC010000032.1"/>
</dbReference>
<evidence type="ECO:0000313" key="1">
    <source>
        <dbReference type="EMBL" id="MFC0627298.1"/>
    </source>
</evidence>
<dbReference type="Proteomes" id="UP001589890">
    <property type="component" value="Unassembled WGS sequence"/>
</dbReference>
<accession>A0ABV6QRN6</accession>